<reference evidence="2 3" key="1">
    <citation type="journal article" date="2011" name="Proc. Natl. Acad. Sci. U.S.A.">
        <title>Comparative genomics of xylose-fermenting fungi for enhanced biofuel production.</title>
        <authorList>
            <person name="Wohlbach D.J."/>
            <person name="Kuo A."/>
            <person name="Sato T.K."/>
            <person name="Potts K.M."/>
            <person name="Salamov A.A."/>
            <person name="LaButti K.M."/>
            <person name="Sun H."/>
            <person name="Clum A."/>
            <person name="Pangilinan J.L."/>
            <person name="Lindquist E.A."/>
            <person name="Lucas S."/>
            <person name="Lapidus A."/>
            <person name="Jin M."/>
            <person name="Gunawan C."/>
            <person name="Balan V."/>
            <person name="Dale B.E."/>
            <person name="Jeffries T.W."/>
            <person name="Zinkel R."/>
            <person name="Barry K.W."/>
            <person name="Grigoriev I.V."/>
            <person name="Gasch A.P."/>
        </authorList>
    </citation>
    <scope>NUCLEOTIDE SEQUENCE [LARGE SCALE GENOMIC DNA]</scope>
    <source>
        <strain evidence="3">ATCC 10573 / BCRC 21748 / CBS 615 / JCM 9827 / NBRC 10315 / NRRL Y-1498 / VKM Y-70</strain>
    </source>
</reference>
<protein>
    <recommendedName>
        <fullName evidence="4">Pheromone alpha factor receptor</fullName>
    </recommendedName>
</protein>
<name>G3BD19_CANTC</name>
<evidence type="ECO:0000313" key="2">
    <source>
        <dbReference type="EMBL" id="EGV60897.1"/>
    </source>
</evidence>
<dbReference type="STRING" id="590646.G3BD19"/>
<keyword evidence="1" id="KW-0812">Transmembrane</keyword>
<dbReference type="OrthoDB" id="5402633at2759"/>
<dbReference type="KEGG" id="cten:18250059"/>
<dbReference type="PRINTS" id="PR00250">
    <property type="entry name" value="GPCRSTE2"/>
</dbReference>
<dbReference type="InterPro" id="IPR000366">
    <property type="entry name" value="GPCR_STE2"/>
</dbReference>
<feature type="transmembrane region" description="Helical" evidence="1">
    <location>
        <begin position="238"/>
        <end position="264"/>
    </location>
</feature>
<dbReference type="Pfam" id="PF02116">
    <property type="entry name" value="STE2"/>
    <property type="match status" value="1"/>
</dbReference>
<dbReference type="EMBL" id="GL996528">
    <property type="protein sequence ID" value="EGV60897.1"/>
    <property type="molecule type" value="Genomic_DNA"/>
</dbReference>
<evidence type="ECO:0000313" key="3">
    <source>
        <dbReference type="Proteomes" id="UP000000707"/>
    </source>
</evidence>
<feature type="transmembrane region" description="Helical" evidence="1">
    <location>
        <begin position="270"/>
        <end position="292"/>
    </location>
</feature>
<dbReference type="HOGENOM" id="CLU_038593_0_0_1"/>
<sequence>MDSYLLNHPGDISLNFALPLSDEVYTITFNDLDSQSSFSIQYLVIHSCAITVCLTLLVLLNLFIRNKKTPVFVLNQVILFFAIVRSSLFIGFMKSPLSTITASFTGIISDDQKHFYKVSVAANAALIILVMLIQVSFTYQIYIIFRSPEVRKFGVFMTSALGVLMAVTFGFYVNSAVASTKQYQHIFYSTDPYIMDSWVTGLPPILYSASVIAMSLVLVLKLVAAVRTRRYLGLKQFSSYHILLIMFTQTLFVPTILTILAYAFYGYNDILIHISTTITVVLLPFTSIWASIANNSRSLMSAASLYFSGSNSSLSELSSPSPSDNDTLNENVFAFFPDKLQKMNSSEAVSAVDKVVVHDHFDTISQKSIPHDILEILQGNEGGQMKEHISVYSDDSFSKTTPPIVGGNLLITNTDIGMK</sequence>
<evidence type="ECO:0000256" key="1">
    <source>
        <dbReference type="SAM" id="Phobius"/>
    </source>
</evidence>
<dbReference type="Gene3D" id="1.10.287.920">
    <property type="entry name" value="Pheromone alpha factor receptor"/>
    <property type="match status" value="1"/>
</dbReference>
<accession>G3BD19</accession>
<proteinExistence type="predicted"/>
<evidence type="ECO:0008006" key="4">
    <source>
        <dbReference type="Google" id="ProtNLM"/>
    </source>
</evidence>
<dbReference type="PANTHER" id="PTHR28009:SF1">
    <property type="entry name" value="PHEROMONE ALPHA FACTOR RECEPTOR"/>
    <property type="match status" value="1"/>
</dbReference>
<feature type="transmembrane region" description="Helical" evidence="1">
    <location>
        <begin position="205"/>
        <end position="226"/>
    </location>
</feature>
<feature type="transmembrane region" description="Helical" evidence="1">
    <location>
        <begin position="120"/>
        <end position="141"/>
    </location>
</feature>
<organism evidence="3">
    <name type="scientific">Candida tenuis (strain ATCC 10573 / BCRC 21748 / CBS 615 / JCM 9827 / NBRC 10315 / NRRL Y-1498 / VKM Y-70)</name>
    <name type="common">Yeast</name>
    <name type="synonym">Yamadazyma tenuis</name>
    <dbReference type="NCBI Taxonomy" id="590646"/>
    <lineage>
        <taxon>Eukaryota</taxon>
        <taxon>Fungi</taxon>
        <taxon>Dikarya</taxon>
        <taxon>Ascomycota</taxon>
        <taxon>Saccharomycotina</taxon>
        <taxon>Pichiomycetes</taxon>
        <taxon>Debaryomycetaceae</taxon>
        <taxon>Yamadazyma</taxon>
    </lineage>
</organism>
<dbReference type="PANTHER" id="PTHR28009">
    <property type="entry name" value="PHEROMONE ALPHA FACTOR RECEPTOR"/>
    <property type="match status" value="1"/>
</dbReference>
<dbReference type="GO" id="GO:0038038">
    <property type="term" value="C:G protein-coupled receptor homodimeric complex"/>
    <property type="evidence" value="ECO:0007669"/>
    <property type="project" value="TreeGrafter"/>
</dbReference>
<dbReference type="CDD" id="cd14939">
    <property type="entry name" value="7tmD_STE2"/>
    <property type="match status" value="1"/>
</dbReference>
<feature type="transmembrane region" description="Helical" evidence="1">
    <location>
        <begin position="71"/>
        <end position="93"/>
    </location>
</feature>
<keyword evidence="1" id="KW-0472">Membrane</keyword>
<feature type="transmembrane region" description="Helical" evidence="1">
    <location>
        <begin position="153"/>
        <end position="173"/>
    </location>
</feature>
<dbReference type="GO" id="GO:0004932">
    <property type="term" value="F:mating-type factor pheromone receptor activity"/>
    <property type="evidence" value="ECO:0007669"/>
    <property type="project" value="InterPro"/>
</dbReference>
<keyword evidence="1" id="KW-1133">Transmembrane helix</keyword>
<dbReference type="GO" id="GO:0000750">
    <property type="term" value="P:pheromone-dependent signal transduction involved in conjugation with cellular fusion"/>
    <property type="evidence" value="ECO:0007669"/>
    <property type="project" value="TreeGrafter"/>
</dbReference>
<keyword evidence="3" id="KW-1185">Reference proteome</keyword>
<dbReference type="GeneID" id="18250059"/>
<gene>
    <name evidence="2" type="ORF">CANTEDRAFT_137362</name>
</gene>
<dbReference type="Proteomes" id="UP000000707">
    <property type="component" value="Unassembled WGS sequence"/>
</dbReference>
<dbReference type="InterPro" id="IPR027458">
    <property type="entry name" value="STE2_TM1-TM2_sf"/>
</dbReference>
<feature type="transmembrane region" description="Helical" evidence="1">
    <location>
        <begin position="40"/>
        <end position="64"/>
    </location>
</feature>
<dbReference type="eggNOG" id="ENOG502QTV4">
    <property type="taxonomic scope" value="Eukaryota"/>
</dbReference>
<dbReference type="AlphaFoldDB" id="G3BD19"/>